<gene>
    <name evidence="1" type="ORF">P5627_09975</name>
</gene>
<sequence>MKKLLITLTIIIAAVLYAPFAAAVKSGYKTIGWHKVSVSTDANLYTPRAKSIYVTARKTGNETVYYRFTLQKKVSGKWKDQRSAWSVHVRSSHQQEFLHSQSYIRHAPYQNDDLQKQQLDRVIHRCQIPIIFDRLLNIQT</sequence>
<name>A0AC61YUU7_BACIA</name>
<evidence type="ECO:0000313" key="1">
    <source>
        <dbReference type="EMBL" id="WGD99009.1"/>
    </source>
</evidence>
<dbReference type="EMBL" id="CP121752">
    <property type="protein sequence ID" value="WGD99009.1"/>
    <property type="molecule type" value="Genomic_DNA"/>
</dbReference>
<reference evidence="1" key="1">
    <citation type="submission" date="2025-02" db="EMBL/GenBank/DDBJ databases">
        <title>Complete genome sequences of 52 Bacillus and Priestia strains isolated from West-African fermentations and 26 reference strains from the DSMZ collection.</title>
        <authorList>
            <person name="Wiedenbein E.S."/>
            <person name="Canoy T.S."/>
            <person name="Hui Y."/>
            <person name="Parkouda C."/>
            <person name="Dawende C."/>
            <person name="Ametefe E."/>
            <person name="Jespersen L."/>
            <person name="Nielsen D.S."/>
        </authorList>
    </citation>
    <scope>NUCLEOTIDE SEQUENCE</scope>
    <source>
        <strain evidence="1">PRO33</strain>
    </source>
</reference>
<organism evidence="1 2">
    <name type="scientific">Bacillus safensis</name>
    <dbReference type="NCBI Taxonomy" id="561879"/>
    <lineage>
        <taxon>Bacteria</taxon>
        <taxon>Bacillati</taxon>
        <taxon>Bacillota</taxon>
        <taxon>Bacilli</taxon>
        <taxon>Bacillales</taxon>
        <taxon>Bacillaceae</taxon>
        <taxon>Bacillus</taxon>
    </lineage>
</organism>
<proteinExistence type="predicted"/>
<protein>
    <submittedName>
        <fullName evidence="1">Uncharacterized protein</fullName>
    </submittedName>
</protein>
<accession>A0AC61YUU7</accession>
<dbReference type="Proteomes" id="UP001218488">
    <property type="component" value="Chromosome"/>
</dbReference>
<evidence type="ECO:0000313" key="2">
    <source>
        <dbReference type="Proteomes" id="UP001218488"/>
    </source>
</evidence>